<gene>
    <name evidence="1" type="ORF">JMF97_29265</name>
</gene>
<evidence type="ECO:0000313" key="2">
    <source>
        <dbReference type="Proteomes" id="UP000661193"/>
    </source>
</evidence>
<keyword evidence="2" id="KW-1185">Reference proteome</keyword>
<protein>
    <submittedName>
        <fullName evidence="1">Uncharacterized protein</fullName>
    </submittedName>
</protein>
<evidence type="ECO:0000313" key="1">
    <source>
        <dbReference type="EMBL" id="MBL6280258.1"/>
    </source>
</evidence>
<comment type="caution">
    <text evidence="1">The sequence shown here is derived from an EMBL/GenBank/DDBJ whole genome shotgun (WGS) entry which is preliminary data.</text>
</comment>
<dbReference type="Proteomes" id="UP000661193">
    <property type="component" value="Unassembled WGS sequence"/>
</dbReference>
<reference evidence="1 2" key="1">
    <citation type="submission" date="2021-01" db="EMBL/GenBank/DDBJ databases">
        <title>Genome sequencing of Micromonospora fiedleri MG-37.</title>
        <authorList>
            <person name="Moreland P.E.J."/>
            <person name="Stach J.E.M."/>
        </authorList>
    </citation>
    <scope>NUCLEOTIDE SEQUENCE [LARGE SCALE GENOMIC DNA]</scope>
    <source>
        <strain evidence="1 2">MG-37</strain>
    </source>
</reference>
<name>A0ABS1UV95_9ACTN</name>
<accession>A0ABS1UV95</accession>
<dbReference type="RefSeq" id="WP_203224476.1">
    <property type="nucleotide sequence ID" value="NZ_JAETXL010000017.1"/>
</dbReference>
<sequence length="281" mass="31148">MPTPPKRLWWHLDDVLPLAEHALAAREHRITGQQVLAKAATKAALIWDSEPDGDWIGSNGVPLWYDKDGSPRRVQAHTWLHTPTGTRGTPGQPDRAAGFLRLDRTYRDPKRQSLIKLLRRGAATGGHWLALDPTALHTTAGVEVLDHRDDIAPPDATWAPATVTADAVAELEYPAVVAVDYTALGGVLARFDYATVRQIADDLDLVRIGDMPGEHPIITWDHDTAVISWEVDDGHTTRRVEADRVHPDTSGRYSLAAYLWPWRTTTTHHPASPNTQKQARP</sequence>
<dbReference type="EMBL" id="JAETXL010000017">
    <property type="protein sequence ID" value="MBL6280258.1"/>
    <property type="molecule type" value="Genomic_DNA"/>
</dbReference>
<organism evidence="1 2">
    <name type="scientific">Micromonospora fiedleri</name>
    <dbReference type="NCBI Taxonomy" id="1157498"/>
    <lineage>
        <taxon>Bacteria</taxon>
        <taxon>Bacillati</taxon>
        <taxon>Actinomycetota</taxon>
        <taxon>Actinomycetes</taxon>
        <taxon>Micromonosporales</taxon>
        <taxon>Micromonosporaceae</taxon>
        <taxon>Micromonospora</taxon>
    </lineage>
</organism>
<proteinExistence type="predicted"/>